<dbReference type="EMBL" id="ML976986">
    <property type="protein sequence ID" value="KAF1959022.1"/>
    <property type="molecule type" value="Genomic_DNA"/>
</dbReference>
<keyword evidence="4" id="KW-1185">Reference proteome</keyword>
<protein>
    <submittedName>
        <fullName evidence="2">Uncharacterized protein</fullName>
    </submittedName>
</protein>
<proteinExistence type="predicted"/>
<reference evidence="2" key="1">
    <citation type="journal article" date="2020" name="Stud. Mycol.">
        <title>101 Dothideomycetes genomes: a test case for predicting lifestyles and emergence of pathogens.</title>
        <authorList>
            <person name="Haridas S."/>
            <person name="Albert R."/>
            <person name="Binder M."/>
            <person name="Bloem J."/>
            <person name="Labutti K."/>
            <person name="Salamov A."/>
            <person name="Andreopoulos B."/>
            <person name="Baker S."/>
            <person name="Barry K."/>
            <person name="Bills G."/>
            <person name="Bluhm B."/>
            <person name="Cannon C."/>
            <person name="Castanera R."/>
            <person name="Culley D."/>
            <person name="Daum C."/>
            <person name="Ezra D."/>
            <person name="Gonzalez J."/>
            <person name="Henrissat B."/>
            <person name="Kuo A."/>
            <person name="Liang C."/>
            <person name="Lipzen A."/>
            <person name="Lutzoni F."/>
            <person name="Magnuson J."/>
            <person name="Mondo S."/>
            <person name="Nolan M."/>
            <person name="Ohm R."/>
            <person name="Pangilinan J."/>
            <person name="Park H.-J."/>
            <person name="Ramirez L."/>
            <person name="Alfaro M."/>
            <person name="Sun H."/>
            <person name="Tritt A."/>
            <person name="Yoshinaga Y."/>
            <person name="Zwiers L.-H."/>
            <person name="Turgeon B."/>
            <person name="Goodwin S."/>
            <person name="Spatafora J."/>
            <person name="Crous P."/>
            <person name="Grigoriev I."/>
        </authorList>
    </citation>
    <scope>NUCLEOTIDE SEQUENCE</scope>
    <source>
        <strain evidence="2">CBS 675.92</strain>
    </source>
</reference>
<organism evidence="2 4">
    <name type="scientific">Byssothecium circinans</name>
    <dbReference type="NCBI Taxonomy" id="147558"/>
    <lineage>
        <taxon>Eukaryota</taxon>
        <taxon>Fungi</taxon>
        <taxon>Dikarya</taxon>
        <taxon>Ascomycota</taxon>
        <taxon>Pezizomycotina</taxon>
        <taxon>Dothideomycetes</taxon>
        <taxon>Pleosporomycetidae</taxon>
        <taxon>Pleosporales</taxon>
        <taxon>Massarineae</taxon>
        <taxon>Massarinaceae</taxon>
        <taxon>Byssothecium</taxon>
    </lineage>
</organism>
<evidence type="ECO:0000256" key="1">
    <source>
        <dbReference type="SAM" id="MobiDB-lite"/>
    </source>
</evidence>
<dbReference type="AlphaFoldDB" id="A0A6A5TC22"/>
<dbReference type="EMBL" id="ML977062">
    <property type="protein sequence ID" value="KAF1948326.1"/>
    <property type="molecule type" value="Genomic_DNA"/>
</dbReference>
<feature type="region of interest" description="Disordered" evidence="1">
    <location>
        <begin position="88"/>
        <end position="115"/>
    </location>
</feature>
<gene>
    <name evidence="3" type="ORF">CC80DRAFT_546336</name>
    <name evidence="2" type="ORF">CC80DRAFT_556436</name>
</gene>
<name>A0A6A5TC22_9PLEO</name>
<evidence type="ECO:0000313" key="4">
    <source>
        <dbReference type="Proteomes" id="UP000800035"/>
    </source>
</evidence>
<dbReference type="Proteomes" id="UP000800035">
    <property type="component" value="Unassembled WGS sequence"/>
</dbReference>
<feature type="compositionally biased region" description="Basic and acidic residues" evidence="1">
    <location>
        <begin position="92"/>
        <end position="109"/>
    </location>
</feature>
<evidence type="ECO:0000313" key="2">
    <source>
        <dbReference type="EMBL" id="KAF1948326.1"/>
    </source>
</evidence>
<evidence type="ECO:0000313" key="3">
    <source>
        <dbReference type="EMBL" id="KAF1959022.1"/>
    </source>
</evidence>
<accession>A0A6A5TC22</accession>
<sequence>MRLSPLSIPGDYRRAPNSHHQYANRYQVYGEAYLMPRGEPGKTRTAGQSSAQQMAWAAHKHAKLNVSDVQLVTAVPVAVDKRRTITRNAKVSAERSRKAEPWKKAEAKRVKSRVT</sequence>